<dbReference type="STRING" id="136857.CTEST_02440"/>
<protein>
    <submittedName>
        <fullName evidence="1">Uncharacterized protein</fullName>
    </submittedName>
</protein>
<dbReference type="RefSeq" id="WP_047252379.1">
    <property type="nucleotide sequence ID" value="NZ_CP011545.1"/>
</dbReference>
<dbReference type="KEGG" id="cted:CTEST_02440"/>
<evidence type="ECO:0000313" key="1">
    <source>
        <dbReference type="EMBL" id="AKK07943.1"/>
    </source>
</evidence>
<dbReference type="AlphaFoldDB" id="A0A0G3H7Y4"/>
<accession>A0A0G3H7Y4</accession>
<proteinExistence type="predicted"/>
<reference evidence="1 2" key="1">
    <citation type="journal article" date="2015" name="Genome Announc.">
        <title>Complete Genome Sequence of the Type Strain Corynebacterium testudinoris DSM 44614, Recovered from Necrotic Lesions in the Mouth of a Tortoise.</title>
        <authorList>
            <person name="Ruckert C."/>
            <person name="Kriete M."/>
            <person name="Jaenicke S."/>
            <person name="Winkler A."/>
            <person name="Tauch A."/>
        </authorList>
    </citation>
    <scope>NUCLEOTIDE SEQUENCE [LARGE SCALE GENOMIC DNA]</scope>
    <source>
        <strain evidence="1 2">DSM 44614</strain>
    </source>
</reference>
<dbReference type="Proteomes" id="UP000035540">
    <property type="component" value="Chromosome"/>
</dbReference>
<dbReference type="EMBL" id="CP011545">
    <property type="protein sequence ID" value="AKK07943.1"/>
    <property type="molecule type" value="Genomic_DNA"/>
</dbReference>
<keyword evidence="2" id="KW-1185">Reference proteome</keyword>
<gene>
    <name evidence="1" type="ORF">CTEST_02440</name>
</gene>
<evidence type="ECO:0000313" key="2">
    <source>
        <dbReference type="Proteomes" id="UP000035540"/>
    </source>
</evidence>
<name>A0A0G3H7Y4_9CORY</name>
<reference evidence="2" key="2">
    <citation type="submission" date="2015-05" db="EMBL/GenBank/DDBJ databases">
        <title>Complete genome sequence of Corynebacterium testudinoris DSM 44614, recovered from necrotic lesions in the mouth of a tortoise.</title>
        <authorList>
            <person name="Ruckert C."/>
            <person name="Albersmeier A."/>
            <person name="Winkler A."/>
            <person name="Tauch A."/>
        </authorList>
    </citation>
    <scope>NUCLEOTIDE SEQUENCE [LARGE SCALE GENOMIC DNA]</scope>
    <source>
        <strain evidence="2">DSM 44614</strain>
    </source>
</reference>
<dbReference type="OrthoDB" id="4415348at2"/>
<dbReference type="PATRIC" id="fig|136857.5.peg.478"/>
<organism evidence="1 2">
    <name type="scientific">Corynebacterium testudinoris</name>
    <dbReference type="NCBI Taxonomy" id="136857"/>
    <lineage>
        <taxon>Bacteria</taxon>
        <taxon>Bacillati</taxon>
        <taxon>Actinomycetota</taxon>
        <taxon>Actinomycetes</taxon>
        <taxon>Mycobacteriales</taxon>
        <taxon>Corynebacteriaceae</taxon>
        <taxon>Corynebacterium</taxon>
    </lineage>
</organism>
<sequence>MITGFLVRPDLTHNSVTFDLDQAAQFLGGVNEDRVAVSFQEDGSDYAALFNPDAKANGAEPNPVASLGRQAAATGAGSFLADPTRAISGTVIFVAAEGDDIGLEEIRRVKDGIRAVKNYRDDNPEEYALWRAAVLNLGELNIND</sequence>